<organism evidence="2 3">
    <name type="scientific">Clostridium porci</name>
    <dbReference type="NCBI Taxonomy" id="2605778"/>
    <lineage>
        <taxon>Bacteria</taxon>
        <taxon>Bacillati</taxon>
        <taxon>Bacillota</taxon>
        <taxon>Clostridia</taxon>
        <taxon>Eubacteriales</taxon>
        <taxon>Clostridiaceae</taxon>
        <taxon>Clostridium</taxon>
    </lineage>
</organism>
<dbReference type="Proteomes" id="UP000429958">
    <property type="component" value="Unassembled WGS sequence"/>
</dbReference>
<gene>
    <name evidence="2" type="ORF">FYJ39_19230</name>
</gene>
<sequence>MKYDAMNLQMEDAYDDSDYPTYETMEYSNEEDGVDEELTAPQPAKGRKNRKKNDNVITIDEYDFYKTTVKVDRGEVSKQRYAALAKAVLSDDETVCKAAREEACYYMKGLVREFIRKKYRTYIDKDPDFASDLEQEAYANIIKYLPEYDASKGEPSTFFYYHIKSAIAGATNAMKHQVSSADTALKRKIMKINKIYEEFGRKPTLGDYMAETNETMSKIRSVLAMMSTDMNTHLEAIPEYDQLIAGDAHVNRMFESPENIVIKNMTFEAVVQRLNAMFTKMEVDIFMRYTYHQEPIPSIAKSFSINGDDKIRRIIEKVKHGIQYDPQARAAYFGSIGHPQASVVEFLPIESTNEAIDLLSAIAL</sequence>
<proteinExistence type="predicted"/>
<feature type="region of interest" description="Disordered" evidence="1">
    <location>
        <begin position="15"/>
        <end position="52"/>
    </location>
</feature>
<feature type="compositionally biased region" description="Acidic residues" evidence="1">
    <location>
        <begin position="28"/>
        <end position="38"/>
    </location>
</feature>
<keyword evidence="3" id="KW-1185">Reference proteome</keyword>
<evidence type="ECO:0000313" key="3">
    <source>
        <dbReference type="Proteomes" id="UP000429958"/>
    </source>
</evidence>
<comment type="caution">
    <text evidence="2">The sequence shown here is derived from an EMBL/GenBank/DDBJ whole genome shotgun (WGS) entry which is preliminary data.</text>
</comment>
<dbReference type="RefSeq" id="WP_154473969.1">
    <property type="nucleotide sequence ID" value="NZ_VUMD01000030.1"/>
</dbReference>
<accession>A0A7X2NPB5</accession>
<name>A0A7X2NPB5_9CLOT</name>
<reference evidence="2 3" key="1">
    <citation type="submission" date="2019-08" db="EMBL/GenBank/DDBJ databases">
        <title>In-depth cultivation of the pig gut microbiome towards novel bacterial diversity and tailored functional studies.</title>
        <authorList>
            <person name="Wylensek D."/>
            <person name="Hitch T.C.A."/>
            <person name="Clavel T."/>
        </authorList>
    </citation>
    <scope>NUCLEOTIDE SEQUENCE [LARGE SCALE GENOMIC DNA]</scope>
    <source>
        <strain evidence="2 3">WCA-389-WT-23D1</strain>
    </source>
</reference>
<dbReference type="EMBL" id="VUMD01000030">
    <property type="protein sequence ID" value="MSS38582.1"/>
    <property type="molecule type" value="Genomic_DNA"/>
</dbReference>
<evidence type="ECO:0000313" key="2">
    <source>
        <dbReference type="EMBL" id="MSS38582.1"/>
    </source>
</evidence>
<dbReference type="AlphaFoldDB" id="A0A7X2NPB5"/>
<protein>
    <submittedName>
        <fullName evidence="2">Uncharacterized protein</fullName>
    </submittedName>
</protein>
<evidence type="ECO:0000256" key="1">
    <source>
        <dbReference type="SAM" id="MobiDB-lite"/>
    </source>
</evidence>